<name>A0A392TVB4_9FABA</name>
<feature type="compositionally biased region" description="Polar residues" evidence="1">
    <location>
        <begin position="9"/>
        <end position="23"/>
    </location>
</feature>
<organism evidence="2 3">
    <name type="scientific">Trifolium medium</name>
    <dbReference type="NCBI Taxonomy" id="97028"/>
    <lineage>
        <taxon>Eukaryota</taxon>
        <taxon>Viridiplantae</taxon>
        <taxon>Streptophyta</taxon>
        <taxon>Embryophyta</taxon>
        <taxon>Tracheophyta</taxon>
        <taxon>Spermatophyta</taxon>
        <taxon>Magnoliopsida</taxon>
        <taxon>eudicotyledons</taxon>
        <taxon>Gunneridae</taxon>
        <taxon>Pentapetalae</taxon>
        <taxon>rosids</taxon>
        <taxon>fabids</taxon>
        <taxon>Fabales</taxon>
        <taxon>Fabaceae</taxon>
        <taxon>Papilionoideae</taxon>
        <taxon>50 kb inversion clade</taxon>
        <taxon>NPAAA clade</taxon>
        <taxon>Hologalegina</taxon>
        <taxon>IRL clade</taxon>
        <taxon>Trifolieae</taxon>
        <taxon>Trifolium</taxon>
    </lineage>
</organism>
<feature type="non-terminal residue" evidence="2">
    <location>
        <position position="23"/>
    </location>
</feature>
<sequence length="23" mass="2528">MRVLEEPSETQILATQEGLQTPG</sequence>
<dbReference type="EMBL" id="LXQA010669867">
    <property type="protein sequence ID" value="MCI65121.1"/>
    <property type="molecule type" value="Genomic_DNA"/>
</dbReference>
<dbReference type="AlphaFoldDB" id="A0A392TVB4"/>
<reference evidence="2 3" key="1">
    <citation type="journal article" date="2018" name="Front. Plant Sci.">
        <title>Red Clover (Trifolium pratense) and Zigzag Clover (T. medium) - A Picture of Genomic Similarities and Differences.</title>
        <authorList>
            <person name="Dluhosova J."/>
            <person name="Istvanek J."/>
            <person name="Nedelnik J."/>
            <person name="Repkova J."/>
        </authorList>
    </citation>
    <scope>NUCLEOTIDE SEQUENCE [LARGE SCALE GENOMIC DNA]</scope>
    <source>
        <strain evidence="3">cv. 10/8</strain>
        <tissue evidence="2">Leaf</tissue>
    </source>
</reference>
<evidence type="ECO:0000313" key="3">
    <source>
        <dbReference type="Proteomes" id="UP000265520"/>
    </source>
</evidence>
<keyword evidence="3" id="KW-1185">Reference proteome</keyword>
<feature type="region of interest" description="Disordered" evidence="1">
    <location>
        <begin position="1"/>
        <end position="23"/>
    </location>
</feature>
<accession>A0A392TVB4</accession>
<comment type="caution">
    <text evidence="2">The sequence shown here is derived from an EMBL/GenBank/DDBJ whole genome shotgun (WGS) entry which is preliminary data.</text>
</comment>
<dbReference type="Proteomes" id="UP000265520">
    <property type="component" value="Unassembled WGS sequence"/>
</dbReference>
<protein>
    <submittedName>
        <fullName evidence="2">Uncharacterized protein</fullName>
    </submittedName>
</protein>
<proteinExistence type="predicted"/>
<evidence type="ECO:0000313" key="2">
    <source>
        <dbReference type="EMBL" id="MCI65121.1"/>
    </source>
</evidence>
<evidence type="ECO:0000256" key="1">
    <source>
        <dbReference type="SAM" id="MobiDB-lite"/>
    </source>
</evidence>